<keyword evidence="2" id="KW-1185">Reference proteome</keyword>
<evidence type="ECO:0000313" key="1">
    <source>
        <dbReference type="EMBL" id="UYV76871.1"/>
    </source>
</evidence>
<dbReference type="SMART" id="SM00209">
    <property type="entry name" value="TSP1"/>
    <property type="match status" value="1"/>
</dbReference>
<organism evidence="1 2">
    <name type="scientific">Cordylochernes scorpioides</name>
    <dbReference type="NCBI Taxonomy" id="51811"/>
    <lineage>
        <taxon>Eukaryota</taxon>
        <taxon>Metazoa</taxon>
        <taxon>Ecdysozoa</taxon>
        <taxon>Arthropoda</taxon>
        <taxon>Chelicerata</taxon>
        <taxon>Arachnida</taxon>
        <taxon>Pseudoscorpiones</taxon>
        <taxon>Cheliferoidea</taxon>
        <taxon>Chernetidae</taxon>
        <taxon>Cordylochernes</taxon>
    </lineage>
</organism>
<name>A0ABY6L6T8_9ARAC</name>
<gene>
    <name evidence="1" type="ORF">LAZ67_14002272</name>
</gene>
<dbReference type="Pfam" id="PF19030">
    <property type="entry name" value="TSP1_ADAMTS"/>
    <property type="match status" value="1"/>
</dbReference>
<dbReference type="Proteomes" id="UP001235939">
    <property type="component" value="Chromosome 14"/>
</dbReference>
<dbReference type="Gene3D" id="2.20.100.10">
    <property type="entry name" value="Thrombospondin type-1 (TSP1) repeat"/>
    <property type="match status" value="1"/>
</dbReference>
<reference evidence="1 2" key="1">
    <citation type="submission" date="2022-01" db="EMBL/GenBank/DDBJ databases">
        <title>A chromosomal length assembly of Cordylochernes scorpioides.</title>
        <authorList>
            <person name="Zeh D."/>
            <person name="Zeh J."/>
        </authorList>
    </citation>
    <scope>NUCLEOTIDE SEQUENCE [LARGE SCALE GENOMIC DNA]</scope>
    <source>
        <strain evidence="1">IN4F17</strain>
        <tissue evidence="1">Whole Body</tissue>
    </source>
</reference>
<accession>A0ABY6L6T8</accession>
<dbReference type="InterPro" id="IPR000884">
    <property type="entry name" value="TSP1_rpt"/>
</dbReference>
<dbReference type="SUPFAM" id="SSF82895">
    <property type="entry name" value="TSP-1 type 1 repeat"/>
    <property type="match status" value="1"/>
</dbReference>
<dbReference type="PROSITE" id="PS50092">
    <property type="entry name" value="TSP1"/>
    <property type="match status" value="1"/>
</dbReference>
<protein>
    <submittedName>
        <fullName evidence="1">ADAMTSL1</fullName>
    </submittedName>
</protein>
<proteinExistence type="predicted"/>
<dbReference type="EMBL" id="CP092876">
    <property type="protein sequence ID" value="UYV76871.1"/>
    <property type="molecule type" value="Genomic_DNA"/>
</dbReference>
<evidence type="ECO:0000313" key="2">
    <source>
        <dbReference type="Proteomes" id="UP001235939"/>
    </source>
</evidence>
<sequence length="100" mass="11462">MPTPMWGRPPETLYRRPLKTGQILAGGEQQMVLGYIYAPTYWYCFSFAVGDWGPCSVTCGKGSRSRLVHCKIFLEFSRTEARLPDSKCPGRFFKLRTKCM</sequence>
<dbReference type="InterPro" id="IPR036383">
    <property type="entry name" value="TSP1_rpt_sf"/>
</dbReference>